<name>A0A9W9Z1M4_9CNID</name>
<protein>
    <submittedName>
        <fullName evidence="1">Uncharacterized protein</fullName>
    </submittedName>
</protein>
<dbReference type="Proteomes" id="UP001163046">
    <property type="component" value="Unassembled WGS sequence"/>
</dbReference>
<dbReference type="EMBL" id="MU826830">
    <property type="protein sequence ID" value="KAJ7373502.1"/>
    <property type="molecule type" value="Genomic_DNA"/>
</dbReference>
<dbReference type="AlphaFoldDB" id="A0A9W9Z1M4"/>
<proteinExistence type="predicted"/>
<organism evidence="1 2">
    <name type="scientific">Desmophyllum pertusum</name>
    <dbReference type="NCBI Taxonomy" id="174260"/>
    <lineage>
        <taxon>Eukaryota</taxon>
        <taxon>Metazoa</taxon>
        <taxon>Cnidaria</taxon>
        <taxon>Anthozoa</taxon>
        <taxon>Hexacorallia</taxon>
        <taxon>Scleractinia</taxon>
        <taxon>Caryophylliina</taxon>
        <taxon>Caryophylliidae</taxon>
        <taxon>Desmophyllum</taxon>
    </lineage>
</organism>
<reference evidence="1" key="1">
    <citation type="submission" date="2023-01" db="EMBL/GenBank/DDBJ databases">
        <title>Genome assembly of the deep-sea coral Lophelia pertusa.</title>
        <authorList>
            <person name="Herrera S."/>
            <person name="Cordes E."/>
        </authorList>
    </citation>
    <scope>NUCLEOTIDE SEQUENCE</scope>
    <source>
        <strain evidence="1">USNM1676648</strain>
        <tissue evidence="1">Polyp</tissue>
    </source>
</reference>
<sequence>SGTAKELRSIGTSIKFVLREMKIQPAGRPDVLYFLPEADGKESYLNEVPIEEVDVAMDVCCEEPGNDISESLVSLREF</sequence>
<evidence type="ECO:0000313" key="2">
    <source>
        <dbReference type="Proteomes" id="UP001163046"/>
    </source>
</evidence>
<accession>A0A9W9Z1M4</accession>
<keyword evidence="2" id="KW-1185">Reference proteome</keyword>
<comment type="caution">
    <text evidence="1">The sequence shown here is derived from an EMBL/GenBank/DDBJ whole genome shotgun (WGS) entry which is preliminary data.</text>
</comment>
<gene>
    <name evidence="1" type="ORF">OS493_011099</name>
</gene>
<evidence type="ECO:0000313" key="1">
    <source>
        <dbReference type="EMBL" id="KAJ7373502.1"/>
    </source>
</evidence>
<feature type="non-terminal residue" evidence="1">
    <location>
        <position position="1"/>
    </location>
</feature>